<accession>A0ABD5PKY8</accession>
<feature type="transmembrane region" description="Helical" evidence="1">
    <location>
        <begin position="189"/>
        <end position="208"/>
    </location>
</feature>
<protein>
    <submittedName>
        <fullName evidence="2">Uncharacterized protein</fullName>
    </submittedName>
</protein>
<dbReference type="EMBL" id="JBHSFA010000002">
    <property type="protein sequence ID" value="MFC4541195.1"/>
    <property type="molecule type" value="Genomic_DNA"/>
</dbReference>
<evidence type="ECO:0000313" key="3">
    <source>
        <dbReference type="Proteomes" id="UP001595898"/>
    </source>
</evidence>
<gene>
    <name evidence="2" type="ORF">ACFO5R_04545</name>
</gene>
<organism evidence="2 3">
    <name type="scientific">Halosolutus amylolyticus</name>
    <dbReference type="NCBI Taxonomy" id="2932267"/>
    <lineage>
        <taxon>Archaea</taxon>
        <taxon>Methanobacteriati</taxon>
        <taxon>Methanobacteriota</taxon>
        <taxon>Stenosarchaea group</taxon>
        <taxon>Halobacteria</taxon>
        <taxon>Halobacteriales</taxon>
        <taxon>Natrialbaceae</taxon>
        <taxon>Halosolutus</taxon>
    </lineage>
</organism>
<feature type="transmembrane region" description="Helical" evidence="1">
    <location>
        <begin position="155"/>
        <end position="177"/>
    </location>
</feature>
<feature type="transmembrane region" description="Helical" evidence="1">
    <location>
        <begin position="238"/>
        <end position="256"/>
    </location>
</feature>
<reference evidence="2 3" key="1">
    <citation type="journal article" date="2019" name="Int. J. Syst. Evol. Microbiol.">
        <title>The Global Catalogue of Microorganisms (GCM) 10K type strain sequencing project: providing services to taxonomists for standard genome sequencing and annotation.</title>
        <authorList>
            <consortium name="The Broad Institute Genomics Platform"/>
            <consortium name="The Broad Institute Genome Sequencing Center for Infectious Disease"/>
            <person name="Wu L."/>
            <person name="Ma J."/>
        </authorList>
    </citation>
    <scope>NUCLEOTIDE SEQUENCE [LARGE SCALE GENOMIC DNA]</scope>
    <source>
        <strain evidence="2 3">WLHS5</strain>
    </source>
</reference>
<feature type="transmembrane region" description="Helical" evidence="1">
    <location>
        <begin position="117"/>
        <end position="134"/>
    </location>
</feature>
<dbReference type="AlphaFoldDB" id="A0ABD5PKY8"/>
<sequence length="279" mass="29298">MSPRPRRAVASAITIATLGGLAHAAVVSTLLTRIDYPLVDSTAGLAALAAGAFLLGFVAFLVTAHTRLYFSAIGSVALLVGVTYVELTSPDPQTVGELGGHDIVEGPFHVYHYADNWALLLSLLLVAGVAEYGLRRGYGPGADRLRNLPDLPLRRRTLAGVVVGVAGFVGVATVLLVQKSATLGVDGALVVFACVAAVTAVPLAALLGEGALVPLFLFTLVVPRFLLVEVFLTTDSYVHILALGLYAIVLAIVGLLETRFRARYRGWDGGAFTEHTNPE</sequence>
<feature type="transmembrane region" description="Helical" evidence="1">
    <location>
        <begin position="215"/>
        <end position="232"/>
    </location>
</feature>
<comment type="caution">
    <text evidence="2">The sequence shown here is derived from an EMBL/GenBank/DDBJ whole genome shotgun (WGS) entry which is preliminary data.</text>
</comment>
<evidence type="ECO:0000313" key="2">
    <source>
        <dbReference type="EMBL" id="MFC4541195.1"/>
    </source>
</evidence>
<keyword evidence="1" id="KW-0472">Membrane</keyword>
<dbReference type="RefSeq" id="WP_250139335.1">
    <property type="nucleotide sequence ID" value="NZ_JALIQP010000001.1"/>
</dbReference>
<feature type="transmembrane region" description="Helical" evidence="1">
    <location>
        <begin position="68"/>
        <end position="85"/>
    </location>
</feature>
<feature type="transmembrane region" description="Helical" evidence="1">
    <location>
        <begin position="43"/>
        <end position="61"/>
    </location>
</feature>
<dbReference type="Proteomes" id="UP001595898">
    <property type="component" value="Unassembled WGS sequence"/>
</dbReference>
<keyword evidence="1" id="KW-0812">Transmembrane</keyword>
<keyword evidence="3" id="KW-1185">Reference proteome</keyword>
<keyword evidence="1" id="KW-1133">Transmembrane helix</keyword>
<evidence type="ECO:0000256" key="1">
    <source>
        <dbReference type="SAM" id="Phobius"/>
    </source>
</evidence>
<proteinExistence type="predicted"/>
<name>A0ABD5PKY8_9EURY</name>